<dbReference type="EMBL" id="JAFJMO010000007">
    <property type="protein sequence ID" value="KAJ8271790.1"/>
    <property type="molecule type" value="Genomic_DNA"/>
</dbReference>
<dbReference type="GO" id="GO:0071222">
    <property type="term" value="P:cellular response to lipopolysaccharide"/>
    <property type="evidence" value="ECO:0007669"/>
    <property type="project" value="TreeGrafter"/>
</dbReference>
<organism evidence="6 7">
    <name type="scientific">Conger conger</name>
    <name type="common">Conger eel</name>
    <name type="synonym">Muraena conger</name>
    <dbReference type="NCBI Taxonomy" id="82655"/>
    <lineage>
        <taxon>Eukaryota</taxon>
        <taxon>Metazoa</taxon>
        <taxon>Chordata</taxon>
        <taxon>Craniata</taxon>
        <taxon>Vertebrata</taxon>
        <taxon>Euteleostomi</taxon>
        <taxon>Actinopterygii</taxon>
        <taxon>Neopterygii</taxon>
        <taxon>Teleostei</taxon>
        <taxon>Anguilliformes</taxon>
        <taxon>Congridae</taxon>
        <taxon>Conger</taxon>
    </lineage>
</organism>
<protein>
    <recommendedName>
        <fullName evidence="5">TSG101 and ALIX binding domain-containing protein</fullName>
    </recommendedName>
</protein>
<dbReference type="GO" id="GO:0005737">
    <property type="term" value="C:cytoplasm"/>
    <property type="evidence" value="ECO:0007669"/>
    <property type="project" value="UniProtKB-SubCell"/>
</dbReference>
<dbReference type="Proteomes" id="UP001152803">
    <property type="component" value="Unassembled WGS sequence"/>
</dbReference>
<evidence type="ECO:0000259" key="5">
    <source>
        <dbReference type="Pfam" id="PF12180"/>
    </source>
</evidence>
<dbReference type="PANTHER" id="PTHR31882:SF6">
    <property type="entry name" value="TNFAIP3-INTERACTING PROTEIN 2"/>
    <property type="match status" value="1"/>
</dbReference>
<evidence type="ECO:0000256" key="3">
    <source>
        <dbReference type="ARBA" id="ARBA00023054"/>
    </source>
</evidence>
<sequence>MEKIKAEKVAVNSKLPSSYRLNTSYQWTGHEMDDTIADLEARLGRYDGTCMKVDTEESFALKPSKSLLGLCNEASNINQSLPDSPTETHGVHKSKTNKLEFDCRLHHAWETEHEISGIADRQLLLKEFRKQTTEGQWTMKDEQDLFCSSLDEVSPNQLAAQLGAMITVCQDLLKRLERKRQGDESMEKGTHELPFKQSTDYSKAAHLNTLVSKLREENKELKQRIAIVENLNSEWQKYDQGREEYVKGLCKRLKESDPLAGVGVALRAGVGTEALVQQEIARLNCLLDEKMKDCTKLRRELEDSRKEYQEHIQALKQQALIYEEDFKCERADRERAQSKIQDLQQEVLRLQLKLRKKQERGDASAMCWVHLGHRMSAHIQVDGAEPLMTSADQPGLQQSSRQLATVQNNSQGLMDLQCP</sequence>
<gene>
    <name evidence="6" type="ORF">COCON_G00106490</name>
</gene>
<dbReference type="GO" id="GO:0034134">
    <property type="term" value="P:toll-like receptor 2 signaling pathway"/>
    <property type="evidence" value="ECO:0007669"/>
    <property type="project" value="TreeGrafter"/>
</dbReference>
<dbReference type="Gene3D" id="1.20.5.990">
    <property type="entry name" value="Nemo cc2-lz domain - 1d5 darpin complex"/>
    <property type="match status" value="1"/>
</dbReference>
<name>A0A9Q1DIQ4_CONCO</name>
<dbReference type="InterPro" id="IPR022008">
    <property type="entry name" value="EABR"/>
</dbReference>
<feature type="domain" description="TSG101 and ALIX binding" evidence="5">
    <location>
        <begin position="222"/>
        <end position="255"/>
    </location>
</feature>
<accession>A0A9Q1DIQ4</accession>
<dbReference type="PANTHER" id="PTHR31882">
    <property type="entry name" value="TNFAIP3-INTERACTING PROTEIN COILED COIL FAMILY MEMBER"/>
    <property type="match status" value="1"/>
</dbReference>
<comment type="subcellular location">
    <subcellularLocation>
        <location evidence="1">Cytoplasm</location>
    </subcellularLocation>
</comment>
<dbReference type="GO" id="GO:0034138">
    <property type="term" value="P:toll-like receptor 3 signaling pathway"/>
    <property type="evidence" value="ECO:0007669"/>
    <property type="project" value="TreeGrafter"/>
</dbReference>
<dbReference type="AlphaFoldDB" id="A0A9Q1DIQ4"/>
<dbReference type="GO" id="GO:0043123">
    <property type="term" value="P:positive regulation of canonical NF-kappaB signal transduction"/>
    <property type="evidence" value="ECO:0007669"/>
    <property type="project" value="TreeGrafter"/>
</dbReference>
<keyword evidence="2" id="KW-0963">Cytoplasm</keyword>
<evidence type="ECO:0000256" key="1">
    <source>
        <dbReference type="ARBA" id="ARBA00004496"/>
    </source>
</evidence>
<feature type="coiled-coil region" evidence="4">
    <location>
        <begin position="204"/>
        <end position="234"/>
    </location>
</feature>
<proteinExistence type="predicted"/>
<dbReference type="Gene3D" id="1.20.5.1180">
    <property type="entry name" value="Geminin coiled-coil domain"/>
    <property type="match status" value="1"/>
</dbReference>
<dbReference type="OrthoDB" id="6066489at2759"/>
<dbReference type="GO" id="GO:0006357">
    <property type="term" value="P:regulation of transcription by RNA polymerase II"/>
    <property type="evidence" value="ECO:0007669"/>
    <property type="project" value="TreeGrafter"/>
</dbReference>
<keyword evidence="7" id="KW-1185">Reference proteome</keyword>
<evidence type="ECO:0000256" key="2">
    <source>
        <dbReference type="ARBA" id="ARBA00022490"/>
    </source>
</evidence>
<evidence type="ECO:0000256" key="4">
    <source>
        <dbReference type="SAM" id="Coils"/>
    </source>
</evidence>
<feature type="coiled-coil region" evidence="4">
    <location>
        <begin position="280"/>
        <end position="360"/>
    </location>
</feature>
<keyword evidence="3 4" id="KW-0175">Coiled coil</keyword>
<dbReference type="Pfam" id="PF12180">
    <property type="entry name" value="EABR"/>
    <property type="match status" value="1"/>
</dbReference>
<evidence type="ECO:0000313" key="6">
    <source>
        <dbReference type="EMBL" id="KAJ8271790.1"/>
    </source>
</evidence>
<evidence type="ECO:0000313" key="7">
    <source>
        <dbReference type="Proteomes" id="UP001152803"/>
    </source>
</evidence>
<comment type="caution">
    <text evidence="6">The sequence shown here is derived from an EMBL/GenBank/DDBJ whole genome shotgun (WGS) entry which is preliminary data.</text>
</comment>
<reference evidence="6" key="1">
    <citation type="journal article" date="2023" name="Science">
        <title>Genome structures resolve the early diversification of teleost fishes.</title>
        <authorList>
            <person name="Parey E."/>
            <person name="Louis A."/>
            <person name="Montfort J."/>
            <person name="Bouchez O."/>
            <person name="Roques C."/>
            <person name="Iampietro C."/>
            <person name="Lluch J."/>
            <person name="Castinel A."/>
            <person name="Donnadieu C."/>
            <person name="Desvignes T."/>
            <person name="Floi Bucao C."/>
            <person name="Jouanno E."/>
            <person name="Wen M."/>
            <person name="Mejri S."/>
            <person name="Dirks R."/>
            <person name="Jansen H."/>
            <person name="Henkel C."/>
            <person name="Chen W.J."/>
            <person name="Zahm M."/>
            <person name="Cabau C."/>
            <person name="Klopp C."/>
            <person name="Thompson A.W."/>
            <person name="Robinson-Rechavi M."/>
            <person name="Braasch I."/>
            <person name="Lecointre G."/>
            <person name="Bobe J."/>
            <person name="Postlethwait J.H."/>
            <person name="Berthelot C."/>
            <person name="Roest Crollius H."/>
            <person name="Guiguen Y."/>
        </authorList>
    </citation>
    <scope>NUCLEOTIDE SEQUENCE</scope>
    <source>
        <strain evidence="6">Concon-B</strain>
    </source>
</reference>